<evidence type="ECO:0000313" key="2">
    <source>
        <dbReference type="EMBL" id="QGK69135.1"/>
    </source>
</evidence>
<name>A0A5Q3QCD4_9PSEU</name>
<accession>A0A5Q3QCD4</accession>
<keyword evidence="1" id="KW-0472">Membrane</keyword>
<sequence>MSVAFQVGLCVFVGVVTVSLTVSTWRANGTNDRASLLSHSAMLIALVAFARVHVWWSAVPVVVWFAVVLCAAVGVFGAVLRWADLPWLRETKRKRRIADVGLTVVVATVATTALATA</sequence>
<evidence type="ECO:0000313" key="3">
    <source>
        <dbReference type="Proteomes" id="UP000371041"/>
    </source>
</evidence>
<organism evidence="2 3">
    <name type="scientific">Allosaccharopolyspora coralli</name>
    <dbReference type="NCBI Taxonomy" id="2665642"/>
    <lineage>
        <taxon>Bacteria</taxon>
        <taxon>Bacillati</taxon>
        <taxon>Actinomycetota</taxon>
        <taxon>Actinomycetes</taxon>
        <taxon>Pseudonocardiales</taxon>
        <taxon>Pseudonocardiaceae</taxon>
        <taxon>Allosaccharopolyspora</taxon>
    </lineage>
</organism>
<keyword evidence="1" id="KW-0812">Transmembrane</keyword>
<dbReference type="AlphaFoldDB" id="A0A5Q3QCD4"/>
<dbReference type="KEGG" id="sace:GIY23_05925"/>
<gene>
    <name evidence="2" type="ORF">GIY23_05925</name>
</gene>
<dbReference type="RefSeq" id="WP_154075736.1">
    <property type="nucleotide sequence ID" value="NZ_CP045929.1"/>
</dbReference>
<dbReference type="EMBL" id="CP045929">
    <property type="protein sequence ID" value="QGK69135.1"/>
    <property type="molecule type" value="Genomic_DNA"/>
</dbReference>
<feature type="transmembrane region" description="Helical" evidence="1">
    <location>
        <begin position="62"/>
        <end position="85"/>
    </location>
</feature>
<feature type="transmembrane region" description="Helical" evidence="1">
    <location>
        <begin position="37"/>
        <end position="56"/>
    </location>
</feature>
<reference evidence="3" key="1">
    <citation type="submission" date="2019-11" db="EMBL/GenBank/DDBJ databases">
        <title>The complete genome sequence of Saccharopolyspora sp. E2A.</title>
        <authorList>
            <person name="Zhang G."/>
        </authorList>
    </citation>
    <scope>NUCLEOTIDE SEQUENCE [LARGE SCALE GENOMIC DNA]</scope>
    <source>
        <strain evidence="3">E2A</strain>
    </source>
</reference>
<keyword evidence="3" id="KW-1185">Reference proteome</keyword>
<protein>
    <submittedName>
        <fullName evidence="2">Uncharacterized protein</fullName>
    </submittedName>
</protein>
<feature type="transmembrane region" description="Helical" evidence="1">
    <location>
        <begin position="6"/>
        <end position="25"/>
    </location>
</feature>
<keyword evidence="1" id="KW-1133">Transmembrane helix</keyword>
<proteinExistence type="predicted"/>
<feature type="transmembrane region" description="Helical" evidence="1">
    <location>
        <begin position="97"/>
        <end position="115"/>
    </location>
</feature>
<evidence type="ECO:0000256" key="1">
    <source>
        <dbReference type="SAM" id="Phobius"/>
    </source>
</evidence>
<dbReference type="Proteomes" id="UP000371041">
    <property type="component" value="Chromosome"/>
</dbReference>